<feature type="transmembrane region" description="Helical" evidence="8">
    <location>
        <begin position="28"/>
        <end position="57"/>
    </location>
</feature>
<dbReference type="InterPro" id="IPR000515">
    <property type="entry name" value="MetI-like"/>
</dbReference>
<evidence type="ECO:0000313" key="11">
    <source>
        <dbReference type="EMBL" id="MEI1248812.1"/>
    </source>
</evidence>
<feature type="transmembrane region" description="Helical" evidence="8">
    <location>
        <begin position="77"/>
        <end position="101"/>
    </location>
</feature>
<evidence type="ECO:0000256" key="6">
    <source>
        <dbReference type="ARBA" id="ARBA00022989"/>
    </source>
</evidence>
<dbReference type="RefSeq" id="WP_264396684.1">
    <property type="nucleotide sequence ID" value="NZ_JBAMYB010000006.1"/>
</dbReference>
<feature type="transmembrane region" description="Helical" evidence="8">
    <location>
        <begin position="164"/>
        <end position="185"/>
    </location>
</feature>
<evidence type="ECO:0000256" key="3">
    <source>
        <dbReference type="ARBA" id="ARBA00022448"/>
    </source>
</evidence>
<feature type="domain" description="ABC transmembrane type-1" evidence="10">
    <location>
        <begin position="78"/>
        <end position="284"/>
    </location>
</feature>
<feature type="transmembrane region" description="Helical" evidence="8">
    <location>
        <begin position="429"/>
        <end position="451"/>
    </location>
</feature>
<evidence type="ECO:0000256" key="9">
    <source>
        <dbReference type="SAM" id="MobiDB-lite"/>
    </source>
</evidence>
<dbReference type="PROSITE" id="PS50928">
    <property type="entry name" value="ABC_TM1"/>
    <property type="match status" value="2"/>
</dbReference>
<evidence type="ECO:0000256" key="4">
    <source>
        <dbReference type="ARBA" id="ARBA00022475"/>
    </source>
</evidence>
<feature type="transmembrane region" description="Helical" evidence="8">
    <location>
        <begin position="263"/>
        <end position="284"/>
    </location>
</feature>
<dbReference type="SUPFAM" id="SSF161098">
    <property type="entry name" value="MetI-like"/>
    <property type="match status" value="2"/>
</dbReference>
<feature type="domain" description="ABC transmembrane type-1" evidence="10">
    <location>
        <begin position="392"/>
        <end position="583"/>
    </location>
</feature>
<name>A0ABU8CKM6_9HYPH</name>
<keyword evidence="6 8" id="KW-1133">Transmembrane helix</keyword>
<sequence length="589" mass="63800">MENQVSSFATGSQPASSLNSQPGRPTAWAWLLLPGSVFLVMLFVVPLAGLLLLSFGMPNWTLQNFLRVFESSTNIALMRNTLEISVSVTLLALIFGYPIAYALTTSGRMLRTFLLLAVVLPYFTSVLARTFAWILILGRNGVVNTILLDLGLVSQPVSLLYNRLGVIIGMTYIVIPMMILPMFTVMSRIDQRLPRAARANGASPLAAFLTIFLPLSLPGIIAGILLVFITCLGFYITPALMGGLSDVMITMEISSQVVDQLNWSYASALAMVLLITVLAVLWFGSRFFPIEQLLGFSDEKLGSRNGPRRQVGTKWLMRIGSAATAVDRWLPSMGGWGIPILACFLAVLLLLPVVIVAYLSFSASSYFVFPVPSYSLHNYEGYFSDPQWIRASFTSIRVGLMAAAVATVLGGMLAFGLSRGSIRGRGAMVALVLSPIIMPTVVVAVATYFLLVRFGLQGTEFGLALGHAVHAVPYVVVIVIANLRDLDPIYERAARSLGAGSLATFRTIVAPLVMPALIVASFFAFLASFDDVIYVLFLGIGKTVTLPMRMWEGIRQDINPTIAAVATLQMMFAGTVIVVGALLGRRKNT</sequence>
<feature type="transmembrane region" description="Helical" evidence="8">
    <location>
        <begin position="503"/>
        <end position="526"/>
    </location>
</feature>
<feature type="transmembrane region" description="Helical" evidence="8">
    <location>
        <begin position="532"/>
        <end position="550"/>
    </location>
</feature>
<gene>
    <name evidence="11" type="ORF">V8Q02_12410</name>
</gene>
<feature type="transmembrane region" description="Helical" evidence="8">
    <location>
        <begin position="463"/>
        <end position="483"/>
    </location>
</feature>
<feature type="transmembrane region" description="Helical" evidence="8">
    <location>
        <begin position="205"/>
        <end position="236"/>
    </location>
</feature>
<dbReference type="EMBL" id="JBAMYC010000006">
    <property type="protein sequence ID" value="MEI1248812.1"/>
    <property type="molecule type" value="Genomic_DNA"/>
</dbReference>
<reference evidence="11 12" key="1">
    <citation type="submission" date="2024-01" db="EMBL/GenBank/DDBJ databases">
        <title>Draft genome sequences of three bacterial strains isolated from Acacia saligna represent a potential new species within the genus Rhizobium.</title>
        <authorList>
            <person name="Tambong J.T."/>
            <person name="Mnasri B."/>
        </authorList>
    </citation>
    <scope>NUCLEOTIDE SEQUENCE [LARGE SCALE GENOMIC DNA]</scope>
    <source>
        <strain evidence="11 12">1AS12I</strain>
    </source>
</reference>
<keyword evidence="5 8" id="KW-0812">Transmembrane</keyword>
<evidence type="ECO:0000259" key="10">
    <source>
        <dbReference type="PROSITE" id="PS50928"/>
    </source>
</evidence>
<feature type="transmembrane region" description="Helical" evidence="8">
    <location>
        <begin position="338"/>
        <end position="361"/>
    </location>
</feature>
<evidence type="ECO:0000313" key="12">
    <source>
        <dbReference type="Proteomes" id="UP001531129"/>
    </source>
</evidence>
<feature type="transmembrane region" description="Helical" evidence="8">
    <location>
        <begin position="113"/>
        <end position="136"/>
    </location>
</feature>
<dbReference type="InterPro" id="IPR035906">
    <property type="entry name" value="MetI-like_sf"/>
</dbReference>
<feature type="region of interest" description="Disordered" evidence="9">
    <location>
        <begin position="1"/>
        <end position="22"/>
    </location>
</feature>
<dbReference type="Gene3D" id="1.10.3720.10">
    <property type="entry name" value="MetI-like"/>
    <property type="match status" value="2"/>
</dbReference>
<proteinExistence type="inferred from homology"/>
<keyword evidence="3 8" id="KW-0813">Transport</keyword>
<evidence type="ECO:0000256" key="1">
    <source>
        <dbReference type="ARBA" id="ARBA00004651"/>
    </source>
</evidence>
<dbReference type="PANTHER" id="PTHR42929:SF5">
    <property type="entry name" value="ABC TRANSPORTER PERMEASE PROTEIN"/>
    <property type="match status" value="1"/>
</dbReference>
<dbReference type="Proteomes" id="UP001531129">
    <property type="component" value="Unassembled WGS sequence"/>
</dbReference>
<keyword evidence="7 8" id="KW-0472">Membrane</keyword>
<organism evidence="11 12">
    <name type="scientific">Rhizobium aouanii</name>
    <dbReference type="NCBI Taxonomy" id="3118145"/>
    <lineage>
        <taxon>Bacteria</taxon>
        <taxon>Pseudomonadati</taxon>
        <taxon>Pseudomonadota</taxon>
        <taxon>Alphaproteobacteria</taxon>
        <taxon>Hyphomicrobiales</taxon>
        <taxon>Rhizobiaceae</taxon>
        <taxon>Rhizobium/Agrobacterium group</taxon>
        <taxon>Rhizobium</taxon>
    </lineage>
</organism>
<comment type="subcellular location">
    <subcellularLocation>
        <location evidence="1 8">Cell membrane</location>
        <topology evidence="1 8">Multi-pass membrane protein</topology>
    </subcellularLocation>
</comment>
<evidence type="ECO:0000256" key="7">
    <source>
        <dbReference type="ARBA" id="ARBA00023136"/>
    </source>
</evidence>
<evidence type="ECO:0000256" key="8">
    <source>
        <dbReference type="RuleBase" id="RU363032"/>
    </source>
</evidence>
<comment type="caution">
    <text evidence="11">The sequence shown here is derived from an EMBL/GenBank/DDBJ whole genome shotgun (WGS) entry which is preliminary data.</text>
</comment>
<protein>
    <submittedName>
        <fullName evidence="11">ABC transporter permease subunit</fullName>
    </submittedName>
</protein>
<accession>A0ABU8CKM6</accession>
<comment type="similarity">
    <text evidence="2">Belongs to the binding-protein-dependent transport system permease family. CysTW subfamily.</text>
</comment>
<evidence type="ECO:0000256" key="5">
    <source>
        <dbReference type="ARBA" id="ARBA00022692"/>
    </source>
</evidence>
<keyword evidence="4" id="KW-1003">Cell membrane</keyword>
<feature type="transmembrane region" description="Helical" evidence="8">
    <location>
        <begin position="396"/>
        <end position="417"/>
    </location>
</feature>
<keyword evidence="12" id="KW-1185">Reference proteome</keyword>
<dbReference type="Pfam" id="PF00528">
    <property type="entry name" value="BPD_transp_1"/>
    <property type="match status" value="2"/>
</dbReference>
<feature type="transmembrane region" description="Helical" evidence="8">
    <location>
        <begin position="562"/>
        <end position="583"/>
    </location>
</feature>
<evidence type="ECO:0000256" key="2">
    <source>
        <dbReference type="ARBA" id="ARBA00007069"/>
    </source>
</evidence>
<dbReference type="CDD" id="cd06261">
    <property type="entry name" value="TM_PBP2"/>
    <property type="match status" value="2"/>
</dbReference>
<dbReference type="PANTHER" id="PTHR42929">
    <property type="entry name" value="INNER MEMBRANE ABC TRANSPORTER PERMEASE PROTEIN YDCU-RELATED-RELATED"/>
    <property type="match status" value="1"/>
</dbReference>